<dbReference type="EMBL" id="ML993600">
    <property type="protein sequence ID" value="KAF2165485.1"/>
    <property type="molecule type" value="Genomic_DNA"/>
</dbReference>
<proteinExistence type="predicted"/>
<evidence type="ECO:0000313" key="3">
    <source>
        <dbReference type="Proteomes" id="UP000799537"/>
    </source>
</evidence>
<dbReference type="Proteomes" id="UP000799537">
    <property type="component" value="Unassembled WGS sequence"/>
</dbReference>
<evidence type="ECO:0000256" key="1">
    <source>
        <dbReference type="SAM" id="Phobius"/>
    </source>
</evidence>
<accession>A0A6A6CEE8</accession>
<keyword evidence="1" id="KW-0472">Membrane</keyword>
<keyword evidence="3" id="KW-1185">Reference proteome</keyword>
<keyword evidence="1" id="KW-0812">Transmembrane</keyword>
<dbReference type="RefSeq" id="XP_033666374.1">
    <property type="nucleotide sequence ID" value="XM_033807198.1"/>
</dbReference>
<gene>
    <name evidence="2" type="ORF">M409DRAFT_24336</name>
</gene>
<feature type="transmembrane region" description="Helical" evidence="1">
    <location>
        <begin position="127"/>
        <end position="147"/>
    </location>
</feature>
<feature type="transmembrane region" description="Helical" evidence="1">
    <location>
        <begin position="159"/>
        <end position="183"/>
    </location>
</feature>
<organism evidence="2 3">
    <name type="scientific">Zasmidium cellare ATCC 36951</name>
    <dbReference type="NCBI Taxonomy" id="1080233"/>
    <lineage>
        <taxon>Eukaryota</taxon>
        <taxon>Fungi</taxon>
        <taxon>Dikarya</taxon>
        <taxon>Ascomycota</taxon>
        <taxon>Pezizomycotina</taxon>
        <taxon>Dothideomycetes</taxon>
        <taxon>Dothideomycetidae</taxon>
        <taxon>Mycosphaerellales</taxon>
        <taxon>Mycosphaerellaceae</taxon>
        <taxon>Zasmidium</taxon>
    </lineage>
</organism>
<name>A0A6A6CEE8_ZASCE</name>
<reference evidence="2" key="1">
    <citation type="journal article" date="2020" name="Stud. Mycol.">
        <title>101 Dothideomycetes genomes: a test case for predicting lifestyles and emergence of pathogens.</title>
        <authorList>
            <person name="Haridas S."/>
            <person name="Albert R."/>
            <person name="Binder M."/>
            <person name="Bloem J."/>
            <person name="Labutti K."/>
            <person name="Salamov A."/>
            <person name="Andreopoulos B."/>
            <person name="Baker S."/>
            <person name="Barry K."/>
            <person name="Bills G."/>
            <person name="Bluhm B."/>
            <person name="Cannon C."/>
            <person name="Castanera R."/>
            <person name="Culley D."/>
            <person name="Daum C."/>
            <person name="Ezra D."/>
            <person name="Gonzalez J."/>
            <person name="Henrissat B."/>
            <person name="Kuo A."/>
            <person name="Liang C."/>
            <person name="Lipzen A."/>
            <person name="Lutzoni F."/>
            <person name="Magnuson J."/>
            <person name="Mondo S."/>
            <person name="Nolan M."/>
            <person name="Ohm R."/>
            <person name="Pangilinan J."/>
            <person name="Park H.-J."/>
            <person name="Ramirez L."/>
            <person name="Alfaro M."/>
            <person name="Sun H."/>
            <person name="Tritt A."/>
            <person name="Yoshinaga Y."/>
            <person name="Zwiers L.-H."/>
            <person name="Turgeon B."/>
            <person name="Goodwin S."/>
            <person name="Spatafora J."/>
            <person name="Crous P."/>
            <person name="Grigoriev I."/>
        </authorList>
    </citation>
    <scope>NUCLEOTIDE SEQUENCE</scope>
    <source>
        <strain evidence="2">ATCC 36951</strain>
    </source>
</reference>
<dbReference type="AlphaFoldDB" id="A0A6A6CEE8"/>
<keyword evidence="1" id="KW-1133">Transmembrane helix</keyword>
<evidence type="ECO:0000313" key="2">
    <source>
        <dbReference type="EMBL" id="KAF2165485.1"/>
    </source>
</evidence>
<protein>
    <submittedName>
        <fullName evidence="2">Uncharacterized protein</fullName>
    </submittedName>
</protein>
<dbReference type="GeneID" id="54560470"/>
<sequence>MGRRKKRAQDLSRLSPWLISTQEARCDHMRLRRQNAQASRHLQAARRDRRAIQHQHQALRLHRLPVDHQRLSLLPSRLYSRHQRGYRRDYHHRQFFKFSRPPRATEASTTSSRAKASSFACSISPVLLYYSITCIIAGIFICPVAALSDTNDTKHSLNVLGLFANANTVILSLLGIAVFAVMWKLVGVVQNTLFALAQEAGDSATRNGHKRGKNVRAKSDAFASQLQRADQAVDEAKAFLTTAVTRPPTPATLPVGTRQDQQDAEVAYLMSKLPGVSPQSNDHTSIVFDKYGTPVSIPVDNSPLAVFRGIALPEEHAKAVNKPVELVEDAVSIKGDRVRMGEIGYISGFLPSPKNEKDGKKYIQVTIPSHDPQTMWLPVDSLKGNPNRKWGDIGIEATIQTRRPRAEKDMTFEEDDYPITELVSQLYTAFAKAGQVNTMLSDDIFRVLNNRDRIKAFARKLGKAVESAGISEAFDKTAKWSINDFEDRGVWVNQQTQGTGIYMWIYSDFKSFTAYDGQEPRNYIGKTQVRFGKRWKQHVDSTQEAEQGNAPAVHYKIAAAAKRRWCVMLARTDDTWTSEEYLLAEQALILLLRAYRPEALAMKPAVLHNNGQIQPEQKESMRSLINGLDAQAVASVLSCLADTVFDDIGWTNTLKHSGGCNWDSPLARWDEFDEVLFVKVDSGDRWTYFRRPRQVTKVGSSGRQLAQLCYGVVKSSRGKNMSPTLAFNESLAQAGPGIGDTVYMSVEIMKQGRHDHAFGRLPDIAGRKSWDEANQVGVRFEWKNSKGQWLAKYWQSSAMMDLKDDAYPASQTTWAHAIALRHKLERKSFVQAPSWWQVMNPTRILQVEFDNFEQKFIIKEPDLARTTVAFPGVESDNTIRQRMQLLGLGGYGNTTPTISQANQLNLSEAKGQGRRRQYCDTAECDIVRRLSEGIVSNRETAGSGGKYTQLSPGQCRICKAFGRRCTFTLNSRLFNSANSTQIMRALTFYPPISMPFKINDPHYNTAKAE</sequence>